<reference evidence="1" key="1">
    <citation type="submission" date="2018-05" db="EMBL/GenBank/DDBJ databases">
        <authorList>
            <person name="Lanie J.A."/>
            <person name="Ng W.-L."/>
            <person name="Kazmierczak K.M."/>
            <person name="Andrzejewski T.M."/>
            <person name="Davidsen T.M."/>
            <person name="Wayne K.J."/>
            <person name="Tettelin H."/>
            <person name="Glass J.I."/>
            <person name="Rusch D."/>
            <person name="Podicherti R."/>
            <person name="Tsui H.-C.T."/>
            <person name="Winkler M.E."/>
        </authorList>
    </citation>
    <scope>NUCLEOTIDE SEQUENCE</scope>
</reference>
<sequence>MSKKEVTPVNWSSTEIKLLNTVDIFLQKPAIMKKAEANLCAL</sequence>
<protein>
    <submittedName>
        <fullName evidence="1">Uncharacterized protein</fullName>
    </submittedName>
</protein>
<gene>
    <name evidence="1" type="ORF">METZ01_LOCUS427240</name>
</gene>
<feature type="non-terminal residue" evidence="1">
    <location>
        <position position="42"/>
    </location>
</feature>
<name>A0A382XTN9_9ZZZZ</name>
<dbReference type="EMBL" id="UINC01170371">
    <property type="protein sequence ID" value="SVD74386.1"/>
    <property type="molecule type" value="Genomic_DNA"/>
</dbReference>
<dbReference type="AlphaFoldDB" id="A0A382XTN9"/>
<proteinExistence type="predicted"/>
<accession>A0A382XTN9</accession>
<evidence type="ECO:0000313" key="1">
    <source>
        <dbReference type="EMBL" id="SVD74386.1"/>
    </source>
</evidence>
<organism evidence="1">
    <name type="scientific">marine metagenome</name>
    <dbReference type="NCBI Taxonomy" id="408172"/>
    <lineage>
        <taxon>unclassified sequences</taxon>
        <taxon>metagenomes</taxon>
        <taxon>ecological metagenomes</taxon>
    </lineage>
</organism>